<evidence type="ECO:0000313" key="2">
    <source>
        <dbReference type="EMBL" id="KAB8211284.1"/>
    </source>
</evidence>
<reference evidence="2 3" key="1">
    <citation type="submission" date="2019-04" db="EMBL/GenBank/DDBJ databases">
        <title>Fungal friends and foes A comparative genomics study of 23 Aspergillus species from section Flavi.</title>
        <authorList>
            <consortium name="DOE Joint Genome Institute"/>
            <person name="Kjaerbolling I."/>
            <person name="Vesth T.C."/>
            <person name="Frisvad J.C."/>
            <person name="Nybo J.L."/>
            <person name="Theobald S."/>
            <person name="Kildgaard S."/>
            <person name="Petersen T.I."/>
            <person name="Kuo A."/>
            <person name="Sato A."/>
            <person name="Lyhne E.K."/>
            <person name="Kogle M.E."/>
            <person name="Wiebenga A."/>
            <person name="Kun R.S."/>
            <person name="Lubbers R.J."/>
            <person name="Makela M.R."/>
            <person name="Barry K."/>
            <person name="Chovatia M."/>
            <person name="Clum A."/>
            <person name="Daum C."/>
            <person name="Haridas S."/>
            <person name="He G."/>
            <person name="LaButti K."/>
            <person name="Lipzen A."/>
            <person name="Mondo S."/>
            <person name="Pangilinan J."/>
            <person name="Riley R."/>
            <person name="Salamov A."/>
            <person name="Simmons B.A."/>
            <person name="Magnuson J.K."/>
            <person name="Henrissat B."/>
            <person name="Mortensen U.H."/>
            <person name="Larsen T.O."/>
            <person name="De vries R.P."/>
            <person name="Grigoriev I.V."/>
            <person name="Machida M."/>
            <person name="Baker S.E."/>
            <person name="Andersen M.R."/>
        </authorList>
    </citation>
    <scope>NUCLEOTIDE SEQUENCE [LARGE SCALE GENOMIC DNA]</scope>
    <source>
        <strain evidence="2 3">CBS 117618</strain>
    </source>
</reference>
<gene>
    <name evidence="2" type="ORF">BDV34DRAFT_185472</name>
</gene>
<dbReference type="AlphaFoldDB" id="A0A5N6E2X4"/>
<name>A0A5N6E2X4_ASPPA</name>
<accession>A0A5N6E2X4</accession>
<organism evidence="2 3">
    <name type="scientific">Aspergillus parasiticus</name>
    <dbReference type="NCBI Taxonomy" id="5067"/>
    <lineage>
        <taxon>Eukaryota</taxon>
        <taxon>Fungi</taxon>
        <taxon>Dikarya</taxon>
        <taxon>Ascomycota</taxon>
        <taxon>Pezizomycotina</taxon>
        <taxon>Eurotiomycetes</taxon>
        <taxon>Eurotiomycetidae</taxon>
        <taxon>Eurotiales</taxon>
        <taxon>Aspergillaceae</taxon>
        <taxon>Aspergillus</taxon>
        <taxon>Aspergillus subgen. Circumdati</taxon>
    </lineage>
</organism>
<feature type="transmembrane region" description="Helical" evidence="1">
    <location>
        <begin position="45"/>
        <end position="64"/>
    </location>
</feature>
<proteinExistence type="predicted"/>
<sequence length="68" mass="7743">MSLAYSVVHPPGFDQLTVNQPYETGNLSTRSIVQGTSHNPCLNNAAWLFSFYFFTLLLFLFFYFPSLA</sequence>
<keyword evidence="1" id="KW-0812">Transmembrane</keyword>
<keyword evidence="1" id="KW-1133">Transmembrane helix</keyword>
<dbReference type="Proteomes" id="UP000326532">
    <property type="component" value="Unassembled WGS sequence"/>
</dbReference>
<evidence type="ECO:0000313" key="3">
    <source>
        <dbReference type="Proteomes" id="UP000326532"/>
    </source>
</evidence>
<keyword evidence="3" id="KW-1185">Reference proteome</keyword>
<keyword evidence="1" id="KW-0472">Membrane</keyword>
<evidence type="ECO:0000256" key="1">
    <source>
        <dbReference type="SAM" id="Phobius"/>
    </source>
</evidence>
<dbReference type="EMBL" id="ML734939">
    <property type="protein sequence ID" value="KAB8211284.1"/>
    <property type="molecule type" value="Genomic_DNA"/>
</dbReference>
<dbReference type="VEuPathDB" id="FungiDB:BDV34DRAFT_185472"/>
<protein>
    <submittedName>
        <fullName evidence="2">Uncharacterized protein</fullName>
    </submittedName>
</protein>